<dbReference type="AlphaFoldDB" id="A0A8T5GDS9"/>
<dbReference type="Proteomes" id="UP000722459">
    <property type="component" value="Unassembled WGS sequence"/>
</dbReference>
<feature type="domain" description="S1 motif" evidence="4">
    <location>
        <begin position="7"/>
        <end position="78"/>
    </location>
</feature>
<dbReference type="Pfam" id="PF00575">
    <property type="entry name" value="S1"/>
    <property type="match status" value="1"/>
</dbReference>
<sequence length="252" mass="28767">MEYPDRNELVVVKVTQILDYGVFAELLEYDNAKGFIHISNVSSSWVKNIRNVVKSNQVRVAKVLNIDTEKRQIDLSFARVSPQREKQKLAEFKQVNREENLIQILAKQEKKKFDDVWDEVADPLIEEYGSLFDAFEKILFGEDVEKIIGKNWVKPVKQLVEKNVVISKKVLKGNLKLSSLSQDGLEDVKEVLSVIDKSKCCSLIYFGAGSYAISSEGQTFKDAEKSLNGIILEAEKVAKKKQVSFEFKQEEK</sequence>
<dbReference type="InterPro" id="IPR024055">
    <property type="entry name" value="TIF2_asu_C"/>
</dbReference>
<dbReference type="Pfam" id="PF07541">
    <property type="entry name" value="EIF_2_alpha"/>
    <property type="match status" value="1"/>
</dbReference>
<accession>A0A8T5GDS9</accession>
<dbReference type="GO" id="GO:0003743">
    <property type="term" value="F:translation initiation factor activity"/>
    <property type="evidence" value="ECO:0007669"/>
    <property type="project" value="UniProtKB-KW"/>
</dbReference>
<dbReference type="Gene3D" id="1.10.150.190">
    <property type="entry name" value="Translation initiation factor 2, subunit 1, domain 2"/>
    <property type="match status" value="1"/>
</dbReference>
<dbReference type="PROSITE" id="PS50126">
    <property type="entry name" value="S1"/>
    <property type="match status" value="1"/>
</dbReference>
<dbReference type="EMBL" id="JABJNZ010000025">
    <property type="protein sequence ID" value="MBT4870284.1"/>
    <property type="molecule type" value="Genomic_DNA"/>
</dbReference>
<evidence type="ECO:0000256" key="2">
    <source>
        <dbReference type="ARBA" id="ARBA00022540"/>
    </source>
</evidence>
<dbReference type="PANTHER" id="PTHR10602:SF0">
    <property type="entry name" value="EUKARYOTIC TRANSLATION INITIATION FACTOR 2 SUBUNIT 1"/>
    <property type="match status" value="1"/>
</dbReference>
<dbReference type="InterPro" id="IPR003029">
    <property type="entry name" value="S1_domain"/>
</dbReference>
<reference evidence="5" key="1">
    <citation type="journal article" date="2021" name="ISME J.">
        <title>Mercury methylation by metabolically versatile and cosmopolitan marine bacteria.</title>
        <authorList>
            <person name="Lin H."/>
            <person name="Ascher D.B."/>
            <person name="Myung Y."/>
            <person name="Lamborg C.H."/>
            <person name="Hallam S.J."/>
            <person name="Gionfriddo C.M."/>
            <person name="Holt K.E."/>
            <person name="Moreau J.W."/>
        </authorList>
    </citation>
    <scope>NUCLEOTIDE SEQUENCE</scope>
    <source>
        <strain evidence="5">SI075_bin30</strain>
    </source>
</reference>
<evidence type="ECO:0000313" key="5">
    <source>
        <dbReference type="EMBL" id="MBT4870284.1"/>
    </source>
</evidence>
<protein>
    <submittedName>
        <fullName evidence="5">S1 RNA-binding domain-containing protein</fullName>
    </submittedName>
</protein>
<dbReference type="InterPro" id="IPR011488">
    <property type="entry name" value="TIF_2_asu"/>
</dbReference>
<name>A0A8T5GDS9_9ARCH</name>
<dbReference type="InterPro" id="IPR044126">
    <property type="entry name" value="S1_IF2_alpha"/>
</dbReference>
<evidence type="ECO:0000259" key="4">
    <source>
        <dbReference type="PROSITE" id="PS50126"/>
    </source>
</evidence>
<dbReference type="InterPro" id="IPR024054">
    <property type="entry name" value="TIF2_asu_middle_sf"/>
</dbReference>
<dbReference type="Gene3D" id="3.30.70.1130">
    <property type="entry name" value="EIF_2_alpha"/>
    <property type="match status" value="1"/>
</dbReference>
<dbReference type="GO" id="GO:0003723">
    <property type="term" value="F:RNA binding"/>
    <property type="evidence" value="ECO:0007669"/>
    <property type="project" value="InterPro"/>
</dbReference>
<gene>
    <name evidence="5" type="ORF">HON47_01810</name>
</gene>
<dbReference type="SUPFAM" id="SSF50249">
    <property type="entry name" value="Nucleic acid-binding proteins"/>
    <property type="match status" value="1"/>
</dbReference>
<dbReference type="PANTHER" id="PTHR10602">
    <property type="entry name" value="EUKARYOTIC TRANSLATION INITIATION FACTOR 2 SUBUNIT 1"/>
    <property type="match status" value="1"/>
</dbReference>
<comment type="similarity">
    <text evidence="1">Belongs to the eIF-2-alpha family.</text>
</comment>
<evidence type="ECO:0000256" key="3">
    <source>
        <dbReference type="ARBA" id="ARBA00022917"/>
    </source>
</evidence>
<evidence type="ECO:0000313" key="6">
    <source>
        <dbReference type="Proteomes" id="UP000722459"/>
    </source>
</evidence>
<dbReference type="SMART" id="SM00316">
    <property type="entry name" value="S1"/>
    <property type="match status" value="1"/>
</dbReference>
<evidence type="ECO:0000256" key="1">
    <source>
        <dbReference type="ARBA" id="ARBA00007223"/>
    </source>
</evidence>
<dbReference type="Gene3D" id="2.40.50.140">
    <property type="entry name" value="Nucleic acid-binding proteins"/>
    <property type="match status" value="1"/>
</dbReference>
<dbReference type="SUPFAM" id="SSF110993">
    <property type="entry name" value="eIF-2-alpha, C-terminal domain"/>
    <property type="match status" value="1"/>
</dbReference>
<dbReference type="InterPro" id="IPR012340">
    <property type="entry name" value="NA-bd_OB-fold"/>
</dbReference>
<organism evidence="5 6">
    <name type="scientific">Candidatus Iainarchaeum sp</name>
    <dbReference type="NCBI Taxonomy" id="3101447"/>
    <lineage>
        <taxon>Archaea</taxon>
        <taxon>Candidatus Iainarchaeota</taxon>
        <taxon>Candidatus Iainarchaeia</taxon>
        <taxon>Candidatus Iainarchaeales</taxon>
        <taxon>Candidatus Iainarchaeaceae</taxon>
        <taxon>Candidatus Iainarchaeum</taxon>
    </lineage>
</organism>
<comment type="caution">
    <text evidence="5">The sequence shown here is derived from an EMBL/GenBank/DDBJ whole genome shotgun (WGS) entry which is preliminary data.</text>
</comment>
<dbReference type="SUPFAM" id="SSF116742">
    <property type="entry name" value="eIF2alpha middle domain-like"/>
    <property type="match status" value="1"/>
</dbReference>
<dbReference type="FunFam" id="2.40.50.140:FF:000015">
    <property type="entry name" value="Eukaryotic translation initiation factor 2 subunit alpha"/>
    <property type="match status" value="1"/>
</dbReference>
<keyword evidence="2" id="KW-0396">Initiation factor</keyword>
<keyword evidence="3" id="KW-0648">Protein biosynthesis</keyword>
<dbReference type="CDD" id="cd04452">
    <property type="entry name" value="S1_IF2_alpha"/>
    <property type="match status" value="1"/>
</dbReference>
<proteinExistence type="inferred from homology"/>
<dbReference type="GO" id="GO:0043022">
    <property type="term" value="F:ribosome binding"/>
    <property type="evidence" value="ECO:0007669"/>
    <property type="project" value="TreeGrafter"/>
</dbReference>